<feature type="transmembrane region" description="Helical" evidence="6">
    <location>
        <begin position="96"/>
        <end position="117"/>
    </location>
</feature>
<evidence type="ECO:0000313" key="8">
    <source>
        <dbReference type="EMBL" id="GGK68698.1"/>
    </source>
</evidence>
<evidence type="ECO:0000256" key="5">
    <source>
        <dbReference type="ARBA" id="ARBA00023136"/>
    </source>
</evidence>
<gene>
    <name evidence="8" type="ORF">GCM10011509_16390</name>
</gene>
<dbReference type="Gene3D" id="1.20.81.30">
    <property type="entry name" value="Type II secretion system (T2SS), domain F"/>
    <property type="match status" value="1"/>
</dbReference>
<dbReference type="RefSeq" id="WP_022921500.1">
    <property type="nucleotide sequence ID" value="NZ_BMLB01000003.1"/>
</dbReference>
<protein>
    <submittedName>
        <fullName evidence="8">Type II secretion system protein</fullName>
    </submittedName>
</protein>
<keyword evidence="4 6" id="KW-1133">Transmembrane helix</keyword>
<evidence type="ECO:0000256" key="6">
    <source>
        <dbReference type="SAM" id="Phobius"/>
    </source>
</evidence>
<keyword evidence="3 6" id="KW-0812">Transmembrane</keyword>
<evidence type="ECO:0000259" key="7">
    <source>
        <dbReference type="Pfam" id="PF00482"/>
    </source>
</evidence>
<dbReference type="EMBL" id="BMLB01000003">
    <property type="protein sequence ID" value="GGK68698.1"/>
    <property type="molecule type" value="Genomic_DNA"/>
</dbReference>
<feature type="transmembrane region" description="Helical" evidence="6">
    <location>
        <begin position="6"/>
        <end position="25"/>
    </location>
</feature>
<name>A0ABQ2F7E5_9MICO</name>
<dbReference type="Pfam" id="PF00482">
    <property type="entry name" value="T2SSF"/>
    <property type="match status" value="1"/>
</dbReference>
<evidence type="ECO:0000256" key="3">
    <source>
        <dbReference type="ARBA" id="ARBA00022692"/>
    </source>
</evidence>
<evidence type="ECO:0000313" key="9">
    <source>
        <dbReference type="Proteomes" id="UP000662111"/>
    </source>
</evidence>
<sequence length="297" mass="32226">MTLAPGVLTAAACLALAVPLLLWSFTAQPDAVRRRAVANLQRGLTAGRDADDGPQLRGGTLVRLARRLTPTGSVRTLDRLLGRAGRPASWPLERVIVLKMVSTAGAAGFAFLLVGGAPALRTILLAAFVLAFVWFMPELLLYNAAIKRRDKVQLALPDTLDQLTIAVEAGLGFEAAMAHVARNSQGPLADELLRTLQDIQVGQPRRDAYTALTERVAVPDLRRFVRAIVQAEKHGVSVAKVLETQADEMRLKRRQRAEEKAMQIPVKVVFPLVLFILPALFIVILGPAAINIIEVFS</sequence>
<feature type="domain" description="Type II secretion system protein GspF" evidence="7">
    <location>
        <begin position="160"/>
        <end position="285"/>
    </location>
</feature>
<keyword evidence="9" id="KW-1185">Reference proteome</keyword>
<proteinExistence type="predicted"/>
<comment type="subcellular location">
    <subcellularLocation>
        <location evidence="1">Cell membrane</location>
        <topology evidence="1">Multi-pass membrane protein</topology>
    </subcellularLocation>
</comment>
<keyword evidence="5 6" id="KW-0472">Membrane</keyword>
<evidence type="ECO:0000256" key="1">
    <source>
        <dbReference type="ARBA" id="ARBA00004651"/>
    </source>
</evidence>
<evidence type="ECO:0000256" key="4">
    <source>
        <dbReference type="ARBA" id="ARBA00022989"/>
    </source>
</evidence>
<organism evidence="8 9">
    <name type="scientific">Ornithinimicrobium pekingense</name>
    <dbReference type="NCBI Taxonomy" id="384677"/>
    <lineage>
        <taxon>Bacteria</taxon>
        <taxon>Bacillati</taxon>
        <taxon>Actinomycetota</taxon>
        <taxon>Actinomycetes</taxon>
        <taxon>Micrococcales</taxon>
        <taxon>Ornithinimicrobiaceae</taxon>
        <taxon>Ornithinimicrobium</taxon>
    </lineage>
</organism>
<comment type="caution">
    <text evidence="8">The sequence shown here is derived from an EMBL/GenBank/DDBJ whole genome shotgun (WGS) entry which is preliminary data.</text>
</comment>
<accession>A0ABQ2F7E5</accession>
<evidence type="ECO:0000256" key="2">
    <source>
        <dbReference type="ARBA" id="ARBA00022475"/>
    </source>
</evidence>
<dbReference type="InterPro" id="IPR018076">
    <property type="entry name" value="T2SS_GspF_dom"/>
</dbReference>
<dbReference type="Proteomes" id="UP000662111">
    <property type="component" value="Unassembled WGS sequence"/>
</dbReference>
<dbReference type="PANTHER" id="PTHR35007:SF2">
    <property type="entry name" value="PILUS ASSEMBLE PROTEIN"/>
    <property type="match status" value="1"/>
</dbReference>
<reference evidence="9" key="1">
    <citation type="journal article" date="2019" name="Int. J. Syst. Evol. Microbiol.">
        <title>The Global Catalogue of Microorganisms (GCM) 10K type strain sequencing project: providing services to taxonomists for standard genome sequencing and annotation.</title>
        <authorList>
            <consortium name="The Broad Institute Genomics Platform"/>
            <consortium name="The Broad Institute Genome Sequencing Center for Infectious Disease"/>
            <person name="Wu L."/>
            <person name="Ma J."/>
        </authorList>
    </citation>
    <scope>NUCLEOTIDE SEQUENCE [LARGE SCALE GENOMIC DNA]</scope>
    <source>
        <strain evidence="9">CGMCC 1.5362</strain>
    </source>
</reference>
<feature type="transmembrane region" description="Helical" evidence="6">
    <location>
        <begin position="123"/>
        <end position="142"/>
    </location>
</feature>
<keyword evidence="2" id="KW-1003">Cell membrane</keyword>
<feature type="transmembrane region" description="Helical" evidence="6">
    <location>
        <begin position="268"/>
        <end position="293"/>
    </location>
</feature>
<dbReference type="PANTHER" id="PTHR35007">
    <property type="entry name" value="INTEGRAL MEMBRANE PROTEIN-RELATED"/>
    <property type="match status" value="1"/>
</dbReference>
<dbReference type="InterPro" id="IPR042094">
    <property type="entry name" value="T2SS_GspF_sf"/>
</dbReference>